<name>A0A0N0DWW5_LEPPY</name>
<protein>
    <recommendedName>
        <fullName evidence="2">Endonuclease/exonuclease/phosphatase domain-containing protein</fullName>
    </recommendedName>
</protein>
<proteinExistence type="predicted"/>
<dbReference type="RefSeq" id="XP_015660710.1">
    <property type="nucleotide sequence ID" value="XM_015800703.1"/>
</dbReference>
<feature type="region of interest" description="Disordered" evidence="1">
    <location>
        <begin position="565"/>
        <end position="599"/>
    </location>
</feature>
<evidence type="ECO:0000259" key="2">
    <source>
        <dbReference type="Pfam" id="PF03372"/>
    </source>
</evidence>
<dbReference type="Proteomes" id="UP000037923">
    <property type="component" value="Unassembled WGS sequence"/>
</dbReference>
<evidence type="ECO:0000256" key="1">
    <source>
        <dbReference type="SAM" id="MobiDB-lite"/>
    </source>
</evidence>
<dbReference type="VEuPathDB" id="TriTrypDB:LpyrH10_05_2390"/>
<dbReference type="OMA" id="PVARCIY"/>
<feature type="compositionally biased region" description="Polar residues" evidence="1">
    <location>
        <begin position="462"/>
        <end position="471"/>
    </location>
</feature>
<sequence length="693" mass="75597">MVAPNATAATSSIVKSMARDEQEPAVKTLDRMRLLFAPPRPKGQASKRQSREELLAGCPSVRVYCRASEVNAAAEEDAGELAAPGSADVKMAPGPEGDKEGEVLYRELNSGLPNRIFWKYAHVLVLNESTTVRIFFNVPTITAIATPGVPYVGLPLACASVSVLFAKEEDVCYEWCVVGEGSASNRADKTQETTAAAAAAATARVVGTASTFTPPPDLIGQHMMLRVSLDSSTGLWTELRLPDAVRPLPPPVARWQETTTPVAPPAFRVVTYNVLYDDFCTSSSSKAKIYPFATDDILDLENRKVRIAQELLAYHADLVCLQECGRDVFQSFLLPVMRAAGYDGVYMNKCGTVKEGCAFLFRQSRYELVHADSIPLNYATLAARHVDLAERVGACPELKESLSALTTIGARLVLRDVASNTEMVVGNTHLFYHANACHIRILQAYMLMHWLHIATVTRETANMESTSSPSSAVPLGGEDDKASAGAASSALPMRPVVLCGDFNCTHPTGAYRLLTTGQVEAEHHSWEKGKLFWWGCSRLLGYDAERLGELLGEETVLPQATVARKDFKREKRAPGESVSPTGQPNEAAGPDATSTPARGDDHVVTEVFREALHTPPLHLQDAYQRTDPSLPWTNFTLTFREVIDYVFFSSGSIEVLRTVPIPPESELTENFALPNKKFPSDHVALIADLSFKQ</sequence>
<dbReference type="InterPro" id="IPR050410">
    <property type="entry name" value="CCR4/nocturin_mRNA_transcr"/>
</dbReference>
<dbReference type="GO" id="GO:0000175">
    <property type="term" value="F:3'-5'-RNA exonuclease activity"/>
    <property type="evidence" value="ECO:0007669"/>
    <property type="project" value="TreeGrafter"/>
</dbReference>
<feature type="domain" description="Endonuclease/exonuclease/phosphatase" evidence="2">
    <location>
        <begin position="270"/>
        <end position="682"/>
    </location>
</feature>
<dbReference type="OrthoDB" id="412787at2759"/>
<accession>A0A0N0DWW5</accession>
<dbReference type="Pfam" id="PF03372">
    <property type="entry name" value="Exo_endo_phos"/>
    <property type="match status" value="1"/>
</dbReference>
<reference evidence="3 4" key="1">
    <citation type="submission" date="2015-07" db="EMBL/GenBank/DDBJ databases">
        <title>High-quality genome of monoxenous trypanosomatid Leptomonas pyrrhocoris.</title>
        <authorList>
            <person name="Flegontov P."/>
            <person name="Butenko A."/>
            <person name="Firsov S."/>
            <person name="Vlcek C."/>
            <person name="Logacheva M.D."/>
            <person name="Field M."/>
            <person name="Filatov D."/>
            <person name="Flegontova O."/>
            <person name="Gerasimov E."/>
            <person name="Jackson A.P."/>
            <person name="Kelly S."/>
            <person name="Opperdoes F."/>
            <person name="O'Reilly A."/>
            <person name="Votypka J."/>
            <person name="Yurchenko V."/>
            <person name="Lukes J."/>
        </authorList>
    </citation>
    <scope>NUCLEOTIDE SEQUENCE [LARGE SCALE GENOMIC DNA]</scope>
    <source>
        <strain evidence="3">H10</strain>
    </source>
</reference>
<dbReference type="PANTHER" id="PTHR12121:SF37">
    <property type="entry name" value="2',5'-PHOSPHODIESTERASE 12"/>
    <property type="match status" value="1"/>
</dbReference>
<dbReference type="AlphaFoldDB" id="A0A0N0DWW5"/>
<keyword evidence="4" id="KW-1185">Reference proteome</keyword>
<feature type="compositionally biased region" description="Basic and acidic residues" evidence="1">
    <location>
        <begin position="565"/>
        <end position="574"/>
    </location>
</feature>
<dbReference type="EMBL" id="LGTL01000005">
    <property type="protein sequence ID" value="KPA82271.1"/>
    <property type="molecule type" value="Genomic_DNA"/>
</dbReference>
<dbReference type="Gene3D" id="3.60.10.10">
    <property type="entry name" value="Endonuclease/exonuclease/phosphatase"/>
    <property type="match status" value="1"/>
</dbReference>
<dbReference type="GeneID" id="26903670"/>
<evidence type="ECO:0000313" key="4">
    <source>
        <dbReference type="Proteomes" id="UP000037923"/>
    </source>
</evidence>
<dbReference type="PANTHER" id="PTHR12121">
    <property type="entry name" value="CARBON CATABOLITE REPRESSOR PROTEIN 4"/>
    <property type="match status" value="1"/>
</dbReference>
<dbReference type="GO" id="GO:0005739">
    <property type="term" value="C:mitochondrion"/>
    <property type="evidence" value="ECO:0007669"/>
    <property type="project" value="TreeGrafter"/>
</dbReference>
<feature type="region of interest" description="Disordered" evidence="1">
    <location>
        <begin position="1"/>
        <end position="24"/>
    </location>
</feature>
<organism evidence="3 4">
    <name type="scientific">Leptomonas pyrrhocoris</name>
    <name type="common">Firebug parasite</name>
    <dbReference type="NCBI Taxonomy" id="157538"/>
    <lineage>
        <taxon>Eukaryota</taxon>
        <taxon>Discoba</taxon>
        <taxon>Euglenozoa</taxon>
        <taxon>Kinetoplastea</taxon>
        <taxon>Metakinetoplastina</taxon>
        <taxon>Trypanosomatida</taxon>
        <taxon>Trypanosomatidae</taxon>
        <taxon>Leishmaniinae</taxon>
        <taxon>Leptomonas</taxon>
    </lineage>
</organism>
<dbReference type="InterPro" id="IPR036691">
    <property type="entry name" value="Endo/exonu/phosph_ase_sf"/>
</dbReference>
<comment type="caution">
    <text evidence="3">The sequence shown here is derived from an EMBL/GenBank/DDBJ whole genome shotgun (WGS) entry which is preliminary data.</text>
</comment>
<feature type="region of interest" description="Disordered" evidence="1">
    <location>
        <begin position="462"/>
        <end position="486"/>
    </location>
</feature>
<dbReference type="InterPro" id="IPR005135">
    <property type="entry name" value="Endo/exonuclease/phosphatase"/>
</dbReference>
<dbReference type="SUPFAM" id="SSF56219">
    <property type="entry name" value="DNase I-like"/>
    <property type="match status" value="1"/>
</dbReference>
<evidence type="ECO:0000313" key="3">
    <source>
        <dbReference type="EMBL" id="KPA82271.1"/>
    </source>
</evidence>
<gene>
    <name evidence="3" type="ORF">ABB37_03379</name>
</gene>
<dbReference type="GO" id="GO:0000288">
    <property type="term" value="P:nuclear-transcribed mRNA catabolic process, deadenylation-dependent decay"/>
    <property type="evidence" value="ECO:0007669"/>
    <property type="project" value="TreeGrafter"/>
</dbReference>